<keyword evidence="1" id="KW-1133">Transmembrane helix</keyword>
<feature type="transmembrane region" description="Helical" evidence="1">
    <location>
        <begin position="139"/>
        <end position="157"/>
    </location>
</feature>
<reference evidence="2 3" key="1">
    <citation type="submission" date="2017-03" db="EMBL/GenBank/DDBJ databases">
        <authorList>
            <person name="Afonso C.L."/>
            <person name="Miller P.J."/>
            <person name="Scott M.A."/>
            <person name="Spackman E."/>
            <person name="Goraichik I."/>
            <person name="Dimitrov K.M."/>
            <person name="Suarez D.L."/>
            <person name="Swayne D.E."/>
        </authorList>
    </citation>
    <scope>NUCLEOTIDE SEQUENCE [LARGE SCALE GENOMIC DNA]</scope>
    <source>
        <strain evidence="2 3">CECT 7745</strain>
    </source>
</reference>
<dbReference type="Proteomes" id="UP000193224">
    <property type="component" value="Unassembled WGS sequence"/>
</dbReference>
<name>A0A1X7BV03_9RHOB</name>
<keyword evidence="1" id="KW-0472">Membrane</keyword>
<proteinExistence type="predicted"/>
<evidence type="ECO:0008006" key="4">
    <source>
        <dbReference type="Google" id="ProtNLM"/>
    </source>
</evidence>
<accession>A0A1X7BV03</accession>
<evidence type="ECO:0000256" key="1">
    <source>
        <dbReference type="SAM" id="Phobius"/>
    </source>
</evidence>
<dbReference type="EMBL" id="FWXB01000013">
    <property type="protein sequence ID" value="SMC13414.1"/>
    <property type="molecule type" value="Genomic_DNA"/>
</dbReference>
<organism evidence="2 3">
    <name type="scientific">Roseovarius aestuarii</name>
    <dbReference type="NCBI Taxonomy" id="475083"/>
    <lineage>
        <taxon>Bacteria</taxon>
        <taxon>Pseudomonadati</taxon>
        <taxon>Pseudomonadota</taxon>
        <taxon>Alphaproteobacteria</taxon>
        <taxon>Rhodobacterales</taxon>
        <taxon>Roseobacteraceae</taxon>
        <taxon>Roseovarius</taxon>
    </lineage>
</organism>
<sequence length="247" mass="27639">MVMVVQEKPVPIFRLFLRMGGWLVVMLGLVFVGLSLVSASDADLARRFDDEGRQANGTISHKRFARTRNPDGSLSTSYWMTLRYPTHAGEVVMQERLVNATEYLRAMRGDRVSLRYLPDDPRTIELVGNWYHSAARTTSTLALGVGIVWLLCLWVVGRRSVDAIRTREYGRRDGATVTGIRRAAIRVPGCPDTRLTWRDGQGNAGQSLLHHGRDLYALDQGDHITIYRGPDQSWWVGDLGERAGSAG</sequence>
<evidence type="ECO:0000313" key="2">
    <source>
        <dbReference type="EMBL" id="SMC13414.1"/>
    </source>
</evidence>
<evidence type="ECO:0000313" key="3">
    <source>
        <dbReference type="Proteomes" id="UP000193224"/>
    </source>
</evidence>
<keyword evidence="3" id="KW-1185">Reference proteome</keyword>
<keyword evidence="1" id="KW-0812">Transmembrane</keyword>
<gene>
    <name evidence="2" type="ORF">ROA7745_03261</name>
</gene>
<protein>
    <recommendedName>
        <fullName evidence="4">DUF3592 domain-containing protein</fullName>
    </recommendedName>
</protein>
<dbReference type="RefSeq" id="WP_085801355.1">
    <property type="nucleotide sequence ID" value="NZ_JAIMIB010000013.1"/>
</dbReference>
<dbReference type="AlphaFoldDB" id="A0A1X7BV03"/>